<accession>A0A8H7F4L0</accession>
<evidence type="ECO:0000313" key="2">
    <source>
        <dbReference type="Proteomes" id="UP000629468"/>
    </source>
</evidence>
<protein>
    <submittedName>
        <fullName evidence="1">Uncharacterized protein</fullName>
    </submittedName>
</protein>
<organism evidence="1 2">
    <name type="scientific">Agaricus bisporus var. burnettii</name>
    <dbReference type="NCBI Taxonomy" id="192524"/>
    <lineage>
        <taxon>Eukaryota</taxon>
        <taxon>Fungi</taxon>
        <taxon>Dikarya</taxon>
        <taxon>Basidiomycota</taxon>
        <taxon>Agaricomycotina</taxon>
        <taxon>Agaricomycetes</taxon>
        <taxon>Agaricomycetidae</taxon>
        <taxon>Agaricales</taxon>
        <taxon>Agaricineae</taxon>
        <taxon>Agaricaceae</taxon>
        <taxon>Agaricus</taxon>
    </lineage>
</organism>
<comment type="caution">
    <text evidence="1">The sequence shown here is derived from an EMBL/GenBank/DDBJ whole genome shotgun (WGS) entry which is preliminary data.</text>
</comment>
<evidence type="ECO:0000313" key="1">
    <source>
        <dbReference type="EMBL" id="KAF7776713.1"/>
    </source>
</evidence>
<name>A0A8H7F4L0_AGABI</name>
<reference evidence="1 2" key="1">
    <citation type="journal article" name="Sci. Rep.">
        <title>Telomere-to-telomere assembled and centromere annotated genomes of the two main subspecies of the button mushroom Agaricus bisporus reveal especially polymorphic chromosome ends.</title>
        <authorList>
            <person name="Sonnenberg A.S.M."/>
            <person name="Sedaghat-Telgerd N."/>
            <person name="Lavrijssen B."/>
            <person name="Ohm R.A."/>
            <person name="Hendrickx P.M."/>
            <person name="Scholtmeijer K."/>
            <person name="Baars J.J.P."/>
            <person name="van Peer A."/>
        </authorList>
    </citation>
    <scope>NUCLEOTIDE SEQUENCE [LARGE SCALE GENOMIC DNA]</scope>
    <source>
        <strain evidence="1 2">H119_p4</strain>
    </source>
</reference>
<sequence length="210" mass="24013">MVASETFRISMLGHFVEGTQSGGYRPRVVSMEKEMEVLTERMRAACQGRTGCPAEKVMADLKEMEYRALSWDGINPTLLVDENERVFGALVGQPVGPGWEKCCTELYEIMLAEQEAGAKHRPAKSSHRRGDYVAIHAGITHALGLQQARYLHLTKRESKLVYGNSRKWKLKNNLKKFANTSLDLFSPRLFKYYTEHMEKLRAHPEYKHLP</sequence>
<gene>
    <name evidence="1" type="ORF">Agabi119p4_5106</name>
</gene>
<dbReference type="Proteomes" id="UP000629468">
    <property type="component" value="Unassembled WGS sequence"/>
</dbReference>
<proteinExistence type="predicted"/>
<dbReference type="EMBL" id="JABXXO010000006">
    <property type="protein sequence ID" value="KAF7776713.1"/>
    <property type="molecule type" value="Genomic_DNA"/>
</dbReference>
<dbReference type="AlphaFoldDB" id="A0A8H7F4L0"/>